<accession>A0A1B9IWV1</accession>
<dbReference type="Gene3D" id="3.50.50.60">
    <property type="entry name" value="FAD/NAD(P)-binding domain"/>
    <property type="match status" value="2"/>
</dbReference>
<dbReference type="PANTHER" id="PTHR42923">
    <property type="entry name" value="PROTOPORPHYRINOGEN OXIDASE"/>
    <property type="match status" value="1"/>
</dbReference>
<dbReference type="PANTHER" id="PTHR42923:SF17">
    <property type="entry name" value="AMINE OXIDASE DOMAIN-CONTAINING PROTEIN"/>
    <property type="match status" value="1"/>
</dbReference>
<keyword evidence="4" id="KW-1185">Reference proteome</keyword>
<dbReference type="Gene3D" id="3.30.70.1990">
    <property type="match status" value="1"/>
</dbReference>
<dbReference type="InterPro" id="IPR002937">
    <property type="entry name" value="Amino_oxidase"/>
</dbReference>
<evidence type="ECO:0000256" key="1">
    <source>
        <dbReference type="SAM" id="Phobius"/>
    </source>
</evidence>
<organism evidence="3 4">
    <name type="scientific">Kwoniella mangroviensis CBS 10435</name>
    <dbReference type="NCBI Taxonomy" id="1331196"/>
    <lineage>
        <taxon>Eukaryota</taxon>
        <taxon>Fungi</taxon>
        <taxon>Dikarya</taxon>
        <taxon>Basidiomycota</taxon>
        <taxon>Agaricomycotina</taxon>
        <taxon>Tremellomycetes</taxon>
        <taxon>Tremellales</taxon>
        <taxon>Cryptococcaceae</taxon>
        <taxon>Kwoniella</taxon>
    </lineage>
</organism>
<dbReference type="InterPro" id="IPR036188">
    <property type="entry name" value="FAD/NAD-bd_sf"/>
</dbReference>
<proteinExistence type="predicted"/>
<dbReference type="Gene3D" id="1.10.405.20">
    <property type="match status" value="1"/>
</dbReference>
<evidence type="ECO:0000313" key="4">
    <source>
        <dbReference type="Proteomes" id="UP000092583"/>
    </source>
</evidence>
<dbReference type="Pfam" id="PF01593">
    <property type="entry name" value="Amino_oxidase"/>
    <property type="match status" value="1"/>
</dbReference>
<evidence type="ECO:0000259" key="2">
    <source>
        <dbReference type="Pfam" id="PF01593"/>
    </source>
</evidence>
<keyword evidence="1" id="KW-0812">Transmembrane</keyword>
<keyword evidence="1" id="KW-0472">Membrane</keyword>
<dbReference type="InterPro" id="IPR050464">
    <property type="entry name" value="Zeta_carotene_desat/Oxidored"/>
</dbReference>
<reference evidence="3 4" key="1">
    <citation type="submission" date="2013-07" db="EMBL/GenBank/DDBJ databases">
        <title>The Genome Sequence of Kwoniella mangroviensis CBS10435.</title>
        <authorList>
            <consortium name="The Broad Institute Genome Sequencing Platform"/>
            <person name="Cuomo C."/>
            <person name="Litvintseva A."/>
            <person name="Chen Y."/>
            <person name="Heitman J."/>
            <person name="Sun S."/>
            <person name="Springer D."/>
            <person name="Dromer F."/>
            <person name="Young S.K."/>
            <person name="Zeng Q."/>
            <person name="Gargeya S."/>
            <person name="Fitzgerald M."/>
            <person name="Abouelleil A."/>
            <person name="Alvarado L."/>
            <person name="Berlin A.M."/>
            <person name="Chapman S.B."/>
            <person name="Dewar J."/>
            <person name="Goldberg J."/>
            <person name="Griggs A."/>
            <person name="Gujja S."/>
            <person name="Hansen M."/>
            <person name="Howarth C."/>
            <person name="Imamovic A."/>
            <person name="Larimer J."/>
            <person name="McCowan C."/>
            <person name="Murphy C."/>
            <person name="Pearson M."/>
            <person name="Priest M."/>
            <person name="Roberts A."/>
            <person name="Saif S."/>
            <person name="Shea T."/>
            <person name="Sykes S."/>
            <person name="Wortman J."/>
            <person name="Nusbaum C."/>
            <person name="Birren B."/>
        </authorList>
    </citation>
    <scope>NUCLEOTIDE SEQUENCE [LARGE SCALE GENOMIC DNA]</scope>
    <source>
        <strain evidence="3 4">CBS 10435</strain>
    </source>
</reference>
<dbReference type="Proteomes" id="UP000092583">
    <property type="component" value="Unassembled WGS sequence"/>
</dbReference>
<dbReference type="SUPFAM" id="SSF51905">
    <property type="entry name" value="FAD/NAD(P)-binding domain"/>
    <property type="match status" value="1"/>
</dbReference>
<keyword evidence="1" id="KW-1133">Transmembrane helix</keyword>
<dbReference type="EMBL" id="KI669460">
    <property type="protein sequence ID" value="OCF60006.1"/>
    <property type="molecule type" value="Genomic_DNA"/>
</dbReference>
<reference evidence="4" key="2">
    <citation type="submission" date="2013-12" db="EMBL/GenBank/DDBJ databases">
        <title>Evolution of pathogenesis and genome organization in the Tremellales.</title>
        <authorList>
            <person name="Cuomo C."/>
            <person name="Litvintseva A."/>
            <person name="Heitman J."/>
            <person name="Chen Y."/>
            <person name="Sun S."/>
            <person name="Springer D."/>
            <person name="Dromer F."/>
            <person name="Young S."/>
            <person name="Zeng Q."/>
            <person name="Chapman S."/>
            <person name="Gujja S."/>
            <person name="Saif S."/>
            <person name="Birren B."/>
        </authorList>
    </citation>
    <scope>NUCLEOTIDE SEQUENCE [LARGE SCALE GENOMIC DNA]</scope>
    <source>
        <strain evidence="4">CBS 10435</strain>
    </source>
</reference>
<gene>
    <name evidence="3" type="ORF">L486_02679</name>
</gene>
<dbReference type="FunFam" id="1.10.405.20:FF:000001">
    <property type="entry name" value="Amine oxidase"/>
    <property type="match status" value="1"/>
</dbReference>
<sequence>MKIAIIGGGVSGLSALWSLTQHSQHEVHIYEKADWWGGHAHTVEFQRESNLHLLLKLDQTHIPKSNVKYGTYRPGKEKCDIDTAFIAINSKNYPNFYKFLVDHGIEMIKTTMSFSLSRDKGKFEWASDDFWALFCQGSNVFKPRVYRMIWDILRFNLFAVDLLSEKGESEILSIGEYLDREGYSQAFKEDYLLPLTAGIWSIPPEKVALDFPAMALIRFFHNHQMLQLYGKPAWLTIKGGSKTYVDYIISKMDSSKLHLNVGIDTVQPTSQGIWVTTEHGKKELFDKVILATHTDQAVRFLGQNISEEEKMLLGDCQWSANEAVVHYDEALMPMRKKAWTGKLYQVSRNDNVKSIADQISLCPLYSTFNLNILQSLPISKHGLALVTLNPPVQPDPSKTLARYVYHHPELTPSLINAQKKLDSIQGRRGVYFSGAWTGYGFHEDGWRSGMEITQRSEFDMQTKEEILYVDGRDVKFGMVEKTLRVMVGMIDWSVKGLFGWMIWMICVWISIVRRLSGRNTSNKPTHNGRKKLD</sequence>
<protein>
    <submittedName>
        <fullName evidence="3">Amine oxidase</fullName>
    </submittedName>
</protein>
<dbReference type="STRING" id="1331196.A0A1B9IWV1"/>
<feature type="domain" description="Amine oxidase" evidence="2">
    <location>
        <begin position="10"/>
        <end position="296"/>
    </location>
</feature>
<feature type="transmembrane region" description="Helical" evidence="1">
    <location>
        <begin position="492"/>
        <end position="512"/>
    </location>
</feature>
<dbReference type="GO" id="GO:0016491">
    <property type="term" value="F:oxidoreductase activity"/>
    <property type="evidence" value="ECO:0007669"/>
    <property type="project" value="InterPro"/>
</dbReference>
<dbReference type="AlphaFoldDB" id="A0A1B9IWV1"/>
<evidence type="ECO:0000313" key="3">
    <source>
        <dbReference type="EMBL" id="OCF60006.1"/>
    </source>
</evidence>
<dbReference type="OrthoDB" id="5977668at2759"/>
<name>A0A1B9IWV1_9TREE</name>